<evidence type="ECO:0000313" key="4">
    <source>
        <dbReference type="Proteomes" id="UP000318709"/>
    </source>
</evidence>
<evidence type="ECO:0000259" key="2">
    <source>
        <dbReference type="Pfam" id="PF15615"/>
    </source>
</evidence>
<dbReference type="AlphaFoldDB" id="A0A4Y6U786"/>
<dbReference type="KEGG" id="swf:E3E12_02475"/>
<dbReference type="Pfam" id="PF15615">
    <property type="entry name" value="TerB_C"/>
    <property type="match status" value="1"/>
</dbReference>
<reference evidence="3 4" key="1">
    <citation type="submission" date="2019-03" db="EMBL/GenBank/DDBJ databases">
        <title>The complete genome sequence of Swingsia_sp. F3b2 LMG30590(T).</title>
        <authorList>
            <person name="Chua K.-O."/>
            <person name="Chan K.-G."/>
            <person name="See-Too W.-S."/>
        </authorList>
    </citation>
    <scope>NUCLEOTIDE SEQUENCE [LARGE SCALE GENOMIC DNA]</scope>
    <source>
        <strain evidence="3 4">F3b2</strain>
    </source>
</reference>
<dbReference type="OrthoDB" id="227636at2"/>
<keyword evidence="4" id="KW-1185">Reference proteome</keyword>
<name>A0A4Y6U786_9PROT</name>
<proteinExistence type="predicted"/>
<protein>
    <submittedName>
        <fullName evidence="3">Uncharacterized protein</fullName>
    </submittedName>
</protein>
<accession>A0A4Y6U786</accession>
<dbReference type="Pfam" id="PF13208">
    <property type="entry name" value="TerB_N"/>
    <property type="match status" value="1"/>
</dbReference>
<evidence type="ECO:0000313" key="3">
    <source>
        <dbReference type="EMBL" id="QDH13253.1"/>
    </source>
</evidence>
<dbReference type="Proteomes" id="UP000318709">
    <property type="component" value="Chromosome"/>
</dbReference>
<evidence type="ECO:0000259" key="1">
    <source>
        <dbReference type="Pfam" id="PF13208"/>
    </source>
</evidence>
<feature type="domain" description="TerB-C" evidence="2">
    <location>
        <begin position="615"/>
        <end position="726"/>
    </location>
</feature>
<gene>
    <name evidence="3" type="ORF">E3E12_02475</name>
</gene>
<organism evidence="3 4">
    <name type="scientific">Formicincola oecophyllae</name>
    <dbReference type="NCBI Taxonomy" id="2558361"/>
    <lineage>
        <taxon>Bacteria</taxon>
        <taxon>Pseudomonadati</taxon>
        <taxon>Pseudomonadota</taxon>
        <taxon>Alphaproteobacteria</taxon>
        <taxon>Acetobacterales</taxon>
        <taxon>Acetobacteraceae</taxon>
        <taxon>Formicincola</taxon>
    </lineage>
</organism>
<feature type="domain" description="TerB N-terminal" evidence="1">
    <location>
        <begin position="18"/>
        <end position="208"/>
    </location>
</feature>
<dbReference type="InterPro" id="IPR028932">
    <property type="entry name" value="TerB-C"/>
</dbReference>
<dbReference type="RefSeq" id="WP_141442915.1">
    <property type="nucleotide sequence ID" value="NZ_CP038231.1"/>
</dbReference>
<dbReference type="InterPro" id="IPR025266">
    <property type="entry name" value="TerB_N"/>
</dbReference>
<sequence length="745" mass="79986">MNGPKVLSNPYPVWFGAGEEVSIAGRHLAGGMVHIAHTVSASTPHAAAVINTALPIAPPAQTQKPEGTPPPPVGYWPDWRQLTPYQRGAWLDWLAGGRSDPKADIGHVFLFFCGLERRLLLGTPSLAECQALCAEVRRLQALYGSHGAFMRYANALLGVVAYSRGPQAVLGPSSSLPLESALARAPDGLPGAGMALNVEEALEALHAHPSFRQKLWVLGAQNSLPSQLFRNSFEQVFASEAGKLHRLPALPGHDQRGRDILYKGATRGLLLTLTPHKAGATMSPPADWTVLLQWGERALAPLHPVVRSLRPHTKGGALATGASLELLNLLTGCISPELRQEIGRVPLEWLQNVRQKTMAPCVEPLSLPLAELGRHVLSTRDQGKGEGASGQRFAKRHRQRLETTLLKHGLLMVPDFHEHPAPLKGAEIVYLYQGADGPIPLSPLLRAGLMTWGFFHPQQGLPTNLEITKTQAILAHFSPPLPPAAFKAWLAWWQTHPPSWPKLLKTCLEAPPLDATALSEAALQAALFASTPGESLSPTVLRKLEALHERLGVPQTVMWSRLHELSCNQSAGAPKPITITMEGPQRSCPPSSLSGKAVPLPAPDGACPLPTPSHIKSSAEQLTAIRQETARATAMLEGVFTEGVDNPPNTLLEVGAASGKGERVPAVLEGLDGPHAAMAMGLLEKSLWPSEALAQLASTWGLLADGALETINEWAWDKHGMALLEEHATLPGCYELNPDIHLPTN</sequence>
<dbReference type="EMBL" id="CP038231">
    <property type="protein sequence ID" value="QDH13253.1"/>
    <property type="molecule type" value="Genomic_DNA"/>
</dbReference>